<name>A0ABS9UAZ9_9BACL</name>
<dbReference type="RefSeq" id="WP_241368552.1">
    <property type="nucleotide sequence ID" value="NZ_JAKZFC010000001.1"/>
</dbReference>
<dbReference type="EMBL" id="JAKZFC010000001">
    <property type="protein sequence ID" value="MCH7321527.1"/>
    <property type="molecule type" value="Genomic_DNA"/>
</dbReference>
<dbReference type="PROSITE" id="PS00211">
    <property type="entry name" value="ABC_TRANSPORTER_1"/>
    <property type="match status" value="1"/>
</dbReference>
<dbReference type="PROSITE" id="PS50893">
    <property type="entry name" value="ABC_TRANSPORTER_2"/>
    <property type="match status" value="1"/>
</dbReference>
<dbReference type="InterPro" id="IPR051782">
    <property type="entry name" value="ABC_Transporter_VariousFunc"/>
</dbReference>
<dbReference type="Pfam" id="PF00005">
    <property type="entry name" value="ABC_tran"/>
    <property type="match status" value="1"/>
</dbReference>
<evidence type="ECO:0000256" key="3">
    <source>
        <dbReference type="ARBA" id="ARBA00022840"/>
    </source>
</evidence>
<dbReference type="PANTHER" id="PTHR42939:SF3">
    <property type="entry name" value="ABC TRANSPORTER ATP-BINDING COMPONENT"/>
    <property type="match status" value="1"/>
</dbReference>
<proteinExistence type="predicted"/>
<accession>A0ABS9UAZ9</accession>
<dbReference type="SUPFAM" id="SSF52540">
    <property type="entry name" value="P-loop containing nucleoside triphosphate hydrolases"/>
    <property type="match status" value="1"/>
</dbReference>
<feature type="domain" description="ABC transporter" evidence="4">
    <location>
        <begin position="5"/>
        <end position="230"/>
    </location>
</feature>
<dbReference type="CDD" id="cd03230">
    <property type="entry name" value="ABC_DR_subfamily_A"/>
    <property type="match status" value="1"/>
</dbReference>
<dbReference type="InterPro" id="IPR003439">
    <property type="entry name" value="ABC_transporter-like_ATP-bd"/>
</dbReference>
<sequence>MEAVIKLNNVSKRFSGFEVKDLSFEVKKGFVTGFVGANGMGKSTTIKLIMNLLQPDKGEVSVFGLDYQTHEREIKQRIGFVFDEHVFYENLTLLEMKKIIEPAYDNWDEGMFQRYVDEFQLPLKKKLKTFSKGMQMKASLAIALSHHADLIIMDEPTAGLDPVFRRELLSLLRNIVQDSEKTIFFSTHITSDLDRIADYIVFIHEGQLIFTQEFYKLEQQYVLVKGGLDLLDSDTKKSFIALQQSKHGFEGLSADKTAVMELFGDLAIYEPATLEDILYYTKKGTKEVAATN</sequence>
<dbReference type="PANTHER" id="PTHR42939">
    <property type="entry name" value="ABC TRANSPORTER ATP-BINDING PROTEIN ALBC-RELATED"/>
    <property type="match status" value="1"/>
</dbReference>
<reference evidence="5 6" key="1">
    <citation type="submission" date="2022-03" db="EMBL/GenBank/DDBJ databases">
        <authorList>
            <person name="Jo J.-H."/>
            <person name="Im W.-T."/>
        </authorList>
    </citation>
    <scope>NUCLEOTIDE SEQUENCE [LARGE SCALE GENOMIC DNA]</scope>
    <source>
        <strain evidence="5 6">MA9</strain>
    </source>
</reference>
<dbReference type="Gene3D" id="3.40.50.300">
    <property type="entry name" value="P-loop containing nucleotide triphosphate hydrolases"/>
    <property type="match status" value="1"/>
</dbReference>
<keyword evidence="3 5" id="KW-0067">ATP-binding</keyword>
<dbReference type="GO" id="GO:0005524">
    <property type="term" value="F:ATP binding"/>
    <property type="evidence" value="ECO:0007669"/>
    <property type="project" value="UniProtKB-KW"/>
</dbReference>
<dbReference type="Proteomes" id="UP001316087">
    <property type="component" value="Unassembled WGS sequence"/>
</dbReference>
<evidence type="ECO:0000313" key="6">
    <source>
        <dbReference type="Proteomes" id="UP001316087"/>
    </source>
</evidence>
<keyword evidence="2" id="KW-0547">Nucleotide-binding</keyword>
<gene>
    <name evidence="5" type="ORF">LZ480_06430</name>
</gene>
<organism evidence="5 6">
    <name type="scientific">Solibacillus palustris</name>
    <dbReference type="NCBI Taxonomy" id="2908203"/>
    <lineage>
        <taxon>Bacteria</taxon>
        <taxon>Bacillati</taxon>
        <taxon>Bacillota</taxon>
        <taxon>Bacilli</taxon>
        <taxon>Bacillales</taxon>
        <taxon>Caryophanaceae</taxon>
        <taxon>Solibacillus</taxon>
    </lineage>
</organism>
<evidence type="ECO:0000259" key="4">
    <source>
        <dbReference type="PROSITE" id="PS50893"/>
    </source>
</evidence>
<comment type="caution">
    <text evidence="5">The sequence shown here is derived from an EMBL/GenBank/DDBJ whole genome shotgun (WGS) entry which is preliminary data.</text>
</comment>
<evidence type="ECO:0000256" key="1">
    <source>
        <dbReference type="ARBA" id="ARBA00022448"/>
    </source>
</evidence>
<dbReference type="InterPro" id="IPR003593">
    <property type="entry name" value="AAA+_ATPase"/>
</dbReference>
<dbReference type="SMART" id="SM00382">
    <property type="entry name" value="AAA"/>
    <property type="match status" value="1"/>
</dbReference>
<keyword evidence="6" id="KW-1185">Reference proteome</keyword>
<keyword evidence="1" id="KW-0813">Transport</keyword>
<evidence type="ECO:0000256" key="2">
    <source>
        <dbReference type="ARBA" id="ARBA00022741"/>
    </source>
</evidence>
<evidence type="ECO:0000313" key="5">
    <source>
        <dbReference type="EMBL" id="MCH7321527.1"/>
    </source>
</evidence>
<dbReference type="InterPro" id="IPR027417">
    <property type="entry name" value="P-loop_NTPase"/>
</dbReference>
<dbReference type="InterPro" id="IPR017871">
    <property type="entry name" value="ABC_transporter-like_CS"/>
</dbReference>
<protein>
    <submittedName>
        <fullName evidence="5">ABC transporter ATP-binding protein</fullName>
    </submittedName>
</protein>